<dbReference type="STRING" id="2325.TKV_c15010"/>
<dbReference type="KEGG" id="tki:TKV_c15010"/>
<keyword evidence="1" id="KW-0456">Lyase</keyword>
<dbReference type="HOGENOM" id="CLU_2995194_0_0_9"/>
<protein>
    <submittedName>
        <fullName evidence="1">Tryptophanase TnaA</fullName>
        <ecNumber evidence="1">4.1.99.1</ecNumber>
    </submittedName>
</protein>
<dbReference type="PANTHER" id="PTHR32325:SF4">
    <property type="entry name" value="TRYPTOPHANASE"/>
    <property type="match status" value="1"/>
</dbReference>
<dbReference type="EC" id="4.1.99.1" evidence="1"/>
<evidence type="ECO:0000313" key="2">
    <source>
        <dbReference type="Proteomes" id="UP000029669"/>
    </source>
</evidence>
<dbReference type="EMBL" id="CP009170">
    <property type="protein sequence ID" value="AIS52667.1"/>
    <property type="molecule type" value="Genomic_DNA"/>
</dbReference>
<dbReference type="GO" id="GO:0009034">
    <property type="term" value="F:tryptophanase activity"/>
    <property type="evidence" value="ECO:0007669"/>
    <property type="project" value="UniProtKB-EC"/>
</dbReference>
<sequence>MLAGRDPVTKKERLPKLDFVRLTIPRRVYTNSHMDVIVEAVKRVYARRDKIKGFRFT</sequence>
<accession>A0A097AS82</accession>
<dbReference type="Proteomes" id="UP000029669">
    <property type="component" value="Chromosome"/>
</dbReference>
<evidence type="ECO:0000313" key="1">
    <source>
        <dbReference type="EMBL" id="AIS52667.1"/>
    </source>
</evidence>
<keyword evidence="2" id="KW-1185">Reference proteome</keyword>
<dbReference type="eggNOG" id="COG3033">
    <property type="taxonomic scope" value="Bacteria"/>
</dbReference>
<dbReference type="InterPro" id="IPR015422">
    <property type="entry name" value="PyrdxlP-dep_Trfase_small"/>
</dbReference>
<dbReference type="AlphaFoldDB" id="A0A097AS82"/>
<organism evidence="1 2">
    <name type="scientific">Thermoanaerobacter kivui</name>
    <name type="common">Acetogenium kivui</name>
    <dbReference type="NCBI Taxonomy" id="2325"/>
    <lineage>
        <taxon>Bacteria</taxon>
        <taxon>Bacillati</taxon>
        <taxon>Bacillota</taxon>
        <taxon>Clostridia</taxon>
        <taxon>Thermoanaerobacterales</taxon>
        <taxon>Thermoanaerobacteraceae</taxon>
        <taxon>Thermoanaerobacter</taxon>
    </lineage>
</organism>
<dbReference type="PANTHER" id="PTHR32325">
    <property type="entry name" value="BETA-ELIMINATING LYASE-LIKE PROTEIN-RELATED"/>
    <property type="match status" value="1"/>
</dbReference>
<name>A0A097AS82_THEKI</name>
<reference evidence="2" key="1">
    <citation type="journal article" date="2015" name="Genome Announc.">
        <title>Whole-Genome Sequences of 80 Environmental and Clinical Isolates of Burkholderia pseudomallei.</title>
        <authorList>
            <person name="Johnson S.L."/>
            <person name="Baker A.L."/>
            <person name="Chain P.S."/>
            <person name="Currie B.J."/>
            <person name="Daligault H.E."/>
            <person name="Davenport K.W."/>
            <person name="Davis C.B."/>
            <person name="Inglis T.J."/>
            <person name="Kaestli M."/>
            <person name="Koren S."/>
            <person name="Mayo M."/>
            <person name="Merritt A.J."/>
            <person name="Price E.P."/>
            <person name="Sarovich D.S."/>
            <person name="Warner J."/>
            <person name="Rosovitz M.J."/>
        </authorList>
    </citation>
    <scope>NUCLEOTIDE SEQUENCE [LARGE SCALE GENOMIC DNA]</scope>
    <source>
        <strain evidence="2">DSM 2030</strain>
    </source>
</reference>
<proteinExistence type="predicted"/>
<dbReference type="InterPro" id="IPR015424">
    <property type="entry name" value="PyrdxlP-dep_Trfase"/>
</dbReference>
<gene>
    <name evidence="1" type="primary">tnaA</name>
    <name evidence="1" type="ORF">TKV_c15010</name>
</gene>
<dbReference type="SUPFAM" id="SSF53383">
    <property type="entry name" value="PLP-dependent transferases"/>
    <property type="match status" value="1"/>
</dbReference>
<dbReference type="Gene3D" id="3.90.1150.10">
    <property type="entry name" value="Aspartate Aminotransferase, domain 1"/>
    <property type="match status" value="1"/>
</dbReference>